<accession>A0AAV6WU99</accession>
<dbReference type="InterPro" id="IPR050317">
    <property type="entry name" value="Plant_Fungal_Acyltransferase"/>
</dbReference>
<reference evidence="2" key="1">
    <citation type="submission" date="2019-10" db="EMBL/GenBank/DDBJ databases">
        <authorList>
            <person name="Zhang R."/>
            <person name="Pan Y."/>
            <person name="Wang J."/>
            <person name="Ma R."/>
            <person name="Yu S."/>
        </authorList>
    </citation>
    <scope>NUCLEOTIDE SEQUENCE</scope>
    <source>
        <strain evidence="2">LA-IB0</strain>
        <tissue evidence="2">Leaf</tissue>
    </source>
</reference>
<comment type="similarity">
    <text evidence="1">Belongs to the plant acyltransferase family.</text>
</comment>
<sequence length="468" mass="52876">MSPPPEHVETTTKCQDIPQPKPKIQDFKVQLHESTIIFPIQETERKSCFLSNLDQRFNYYVSSLHFFSANPDFPPESLVKRLKTAVQKVLVPYDFVAGRVRQNHQLGRLEIDCDATGAGFVVASSEFSIDEIGDLLYPHPGYNQLAVRKLDNYLGPSDQPLCIFQVTSFKCGGFSLGLSTSHLLFDGMGARMFLENLASQAFEDKPLSVIPCNDRHLLVAMSPPRVEFPHPELMLPTSTSNDIIPIQEEFEFRIFKLSSNQINFLKEKAKPPPSSTETSTKPPIKITSFNVVAALIWRCKALSTMDVENDNRVCTLHSAVDIRPRLNPPLPPSYCGNAVINAYASSKCIELEDKPFSEIVGLISEGVTRVTDEYVKSMLDWIEINVKAVPNGDYFITSWWRLGFEQVVYPWGKPICMVPVLNNKKNICCLLPPDNHDVNDNEVNVVVPLHAKKDLDRFQSLFYDFFNN</sequence>
<keyword evidence="3" id="KW-1185">Reference proteome</keyword>
<gene>
    <name evidence="2" type="ORF">BUALT_Bualt12G0002100</name>
</gene>
<dbReference type="PANTHER" id="PTHR31642">
    <property type="entry name" value="TRICHOTHECENE 3-O-ACETYLTRANSFERASE"/>
    <property type="match status" value="1"/>
</dbReference>
<dbReference type="GO" id="GO:0016747">
    <property type="term" value="F:acyltransferase activity, transferring groups other than amino-acyl groups"/>
    <property type="evidence" value="ECO:0007669"/>
    <property type="project" value="TreeGrafter"/>
</dbReference>
<dbReference type="PANTHER" id="PTHR31642:SF189">
    <property type="entry name" value="ACYLTRANSFERASE GLAUCE"/>
    <property type="match status" value="1"/>
</dbReference>
<name>A0AAV6WU99_9LAMI</name>
<proteinExistence type="inferred from homology"/>
<evidence type="ECO:0000256" key="1">
    <source>
        <dbReference type="ARBA" id="ARBA00009861"/>
    </source>
</evidence>
<dbReference type="Proteomes" id="UP000826271">
    <property type="component" value="Unassembled WGS sequence"/>
</dbReference>
<dbReference type="Gene3D" id="3.30.559.10">
    <property type="entry name" value="Chloramphenicol acetyltransferase-like domain"/>
    <property type="match status" value="2"/>
</dbReference>
<evidence type="ECO:0008006" key="4">
    <source>
        <dbReference type="Google" id="ProtNLM"/>
    </source>
</evidence>
<dbReference type="AlphaFoldDB" id="A0AAV6WU99"/>
<dbReference type="EMBL" id="WHWC01000012">
    <property type="protein sequence ID" value="KAG8371812.1"/>
    <property type="molecule type" value="Genomic_DNA"/>
</dbReference>
<comment type="caution">
    <text evidence="2">The sequence shown here is derived from an EMBL/GenBank/DDBJ whole genome shotgun (WGS) entry which is preliminary data.</text>
</comment>
<dbReference type="Pfam" id="PF02458">
    <property type="entry name" value="Transferase"/>
    <property type="match status" value="1"/>
</dbReference>
<protein>
    <recommendedName>
        <fullName evidence="4">Omega-hydroxypalmitate O-feruloyl transferase</fullName>
    </recommendedName>
</protein>
<evidence type="ECO:0000313" key="3">
    <source>
        <dbReference type="Proteomes" id="UP000826271"/>
    </source>
</evidence>
<dbReference type="InterPro" id="IPR023213">
    <property type="entry name" value="CAT-like_dom_sf"/>
</dbReference>
<organism evidence="2 3">
    <name type="scientific">Buddleja alternifolia</name>
    <dbReference type="NCBI Taxonomy" id="168488"/>
    <lineage>
        <taxon>Eukaryota</taxon>
        <taxon>Viridiplantae</taxon>
        <taxon>Streptophyta</taxon>
        <taxon>Embryophyta</taxon>
        <taxon>Tracheophyta</taxon>
        <taxon>Spermatophyta</taxon>
        <taxon>Magnoliopsida</taxon>
        <taxon>eudicotyledons</taxon>
        <taxon>Gunneridae</taxon>
        <taxon>Pentapetalae</taxon>
        <taxon>asterids</taxon>
        <taxon>lamiids</taxon>
        <taxon>Lamiales</taxon>
        <taxon>Scrophulariaceae</taxon>
        <taxon>Buddlejeae</taxon>
        <taxon>Buddleja</taxon>
    </lineage>
</organism>
<evidence type="ECO:0000313" key="2">
    <source>
        <dbReference type="EMBL" id="KAG8371812.1"/>
    </source>
</evidence>